<dbReference type="GO" id="GO:0008168">
    <property type="term" value="F:methyltransferase activity"/>
    <property type="evidence" value="ECO:0007669"/>
    <property type="project" value="UniProtKB-KW"/>
</dbReference>
<dbReference type="PANTHER" id="PTHR34203:SF15">
    <property type="entry name" value="SLL1173 PROTEIN"/>
    <property type="match status" value="1"/>
</dbReference>
<dbReference type="GO" id="GO:0032259">
    <property type="term" value="P:methylation"/>
    <property type="evidence" value="ECO:0007669"/>
    <property type="project" value="UniProtKB-KW"/>
</dbReference>
<dbReference type="PANTHER" id="PTHR34203">
    <property type="entry name" value="METHYLTRANSFERASE, FKBM FAMILY PROTEIN"/>
    <property type="match status" value="1"/>
</dbReference>
<dbReference type="EMBL" id="GDID01003111">
    <property type="protein sequence ID" value="JAP93495.1"/>
    <property type="molecule type" value="Transcribed_RNA"/>
</dbReference>
<feature type="domain" description="Methyltransferase FkbM" evidence="1">
    <location>
        <begin position="141"/>
        <end position="288"/>
    </location>
</feature>
<evidence type="ECO:0000259" key="1">
    <source>
        <dbReference type="Pfam" id="PF05050"/>
    </source>
</evidence>
<gene>
    <name evidence="2" type="ORF">TPC1_14213</name>
</gene>
<proteinExistence type="predicted"/>
<dbReference type="NCBIfam" id="TIGR01444">
    <property type="entry name" value="fkbM_fam"/>
    <property type="match status" value="1"/>
</dbReference>
<keyword evidence="2" id="KW-0808">Transferase</keyword>
<accession>A0A146KCU3</accession>
<keyword evidence="2" id="KW-0489">Methyltransferase</keyword>
<sequence length="321" mass="37836">LTYQLFVEPMHVIDDMGASFQQYFIDNLENISEQFDNINTNIHLNSRKATQFFLQNFLTLPEKHIAQNFRIDKQFQTDHFFNQTEFLEFESFIQQNQRRSVLENKILYYFGRLGDGMFKHHGLKNFSTKQLQYIQNKLIIDGGAYIGDSAAIFQVYNPLKVISFDLAPQHEVMYKQTMEILEIEESKYQFVLKGLSDQHHETVFKFDASGTNIFSNFGTKVEMVRLDDFLINNYENDKVGFIKFDLEGAGYQAILGSLKTLVKHRPILSIAIYHSPIEFFGIIKELNEIFGDTYHYELQKHDYQQRFYIEINIVAYPKELQ</sequence>
<organism evidence="2">
    <name type="scientific">Trepomonas sp. PC1</name>
    <dbReference type="NCBI Taxonomy" id="1076344"/>
    <lineage>
        <taxon>Eukaryota</taxon>
        <taxon>Metamonada</taxon>
        <taxon>Diplomonadida</taxon>
        <taxon>Hexamitidae</taxon>
        <taxon>Hexamitinae</taxon>
        <taxon>Trepomonas</taxon>
    </lineage>
</organism>
<dbReference type="SUPFAM" id="SSF53335">
    <property type="entry name" value="S-adenosyl-L-methionine-dependent methyltransferases"/>
    <property type="match status" value="1"/>
</dbReference>
<dbReference type="Gene3D" id="3.40.50.150">
    <property type="entry name" value="Vaccinia Virus protein VP39"/>
    <property type="match status" value="1"/>
</dbReference>
<dbReference type="Pfam" id="PF05050">
    <property type="entry name" value="Methyltransf_21"/>
    <property type="match status" value="1"/>
</dbReference>
<dbReference type="AlphaFoldDB" id="A0A146KCU3"/>
<reference evidence="2" key="1">
    <citation type="submission" date="2015-07" db="EMBL/GenBank/DDBJ databases">
        <title>Adaptation to a free-living lifestyle via gene acquisitions in the diplomonad Trepomonas sp. PC1.</title>
        <authorList>
            <person name="Xu F."/>
            <person name="Jerlstrom-Hultqvist J."/>
            <person name="Kolisko M."/>
            <person name="Simpson A.G.B."/>
            <person name="Roger A.J."/>
            <person name="Svard S.G."/>
            <person name="Andersson J.O."/>
        </authorList>
    </citation>
    <scope>NUCLEOTIDE SEQUENCE</scope>
    <source>
        <strain evidence="2">PC1</strain>
    </source>
</reference>
<feature type="non-terminal residue" evidence="2">
    <location>
        <position position="1"/>
    </location>
</feature>
<name>A0A146KCU3_9EUKA</name>
<protein>
    <submittedName>
        <fullName evidence="2">Methyltransferase, FkbM family protein</fullName>
    </submittedName>
</protein>
<dbReference type="InterPro" id="IPR052514">
    <property type="entry name" value="SAM-dependent_MTase"/>
</dbReference>
<evidence type="ECO:0000313" key="2">
    <source>
        <dbReference type="EMBL" id="JAP93495.1"/>
    </source>
</evidence>
<dbReference type="InterPro" id="IPR006342">
    <property type="entry name" value="FkbM_mtfrase"/>
</dbReference>
<dbReference type="InterPro" id="IPR029063">
    <property type="entry name" value="SAM-dependent_MTases_sf"/>
</dbReference>